<feature type="region of interest" description="Disordered" evidence="18">
    <location>
        <begin position="1"/>
        <end position="63"/>
    </location>
</feature>
<keyword evidence="9" id="KW-0378">Hydrolase</keyword>
<dbReference type="Gene3D" id="1.25.40.690">
    <property type="match status" value="1"/>
</dbReference>
<dbReference type="PANTHER" id="PTHR23198:SF6">
    <property type="entry name" value="NUCLEAR PORE COMPLEX PROTEIN NUP98-NUP96"/>
    <property type="match status" value="1"/>
</dbReference>
<reference evidence="19" key="1">
    <citation type="journal article" date="2021" name="Mol. Ecol. Resour.">
        <title>Apolygus lucorum genome provides insights into omnivorousness and mesophyll feeding.</title>
        <authorList>
            <person name="Liu Y."/>
            <person name="Liu H."/>
            <person name="Wang H."/>
            <person name="Huang T."/>
            <person name="Liu B."/>
            <person name="Yang B."/>
            <person name="Yin L."/>
            <person name="Li B."/>
            <person name="Zhang Y."/>
            <person name="Zhang S."/>
            <person name="Jiang F."/>
            <person name="Zhang X."/>
            <person name="Ren Y."/>
            <person name="Wang B."/>
            <person name="Wang S."/>
            <person name="Lu Y."/>
            <person name="Wu K."/>
            <person name="Fan W."/>
            <person name="Wang G."/>
        </authorList>
    </citation>
    <scope>NUCLEOTIDE SEQUENCE</scope>
    <source>
        <strain evidence="19">12Hb</strain>
    </source>
</reference>
<evidence type="ECO:0000256" key="3">
    <source>
        <dbReference type="ARBA" id="ARBA00004642"/>
    </source>
</evidence>
<dbReference type="SUPFAM" id="SSF82215">
    <property type="entry name" value="C-terminal autoproteolytic domain of nucleoporin nup98"/>
    <property type="match status" value="1"/>
</dbReference>
<keyword evidence="13" id="KW-0653">Protein transport</keyword>
<feature type="compositionally biased region" description="Basic and acidic residues" evidence="18">
    <location>
        <begin position="1057"/>
        <end position="1070"/>
    </location>
</feature>
<comment type="similarity">
    <text evidence="4">Belongs to the nucleoporin GLFG family.</text>
</comment>
<keyword evidence="20" id="KW-1185">Reference proteome</keyword>
<dbReference type="Pfam" id="PF04096">
    <property type="entry name" value="Nucleoporin2"/>
    <property type="match status" value="1"/>
</dbReference>
<dbReference type="FunFam" id="1.10.10.2360:FF:000001">
    <property type="entry name" value="Nuclear pore complex protein Nup98-Nup96"/>
    <property type="match status" value="1"/>
</dbReference>
<keyword evidence="11" id="KW-0509">mRNA transport</keyword>
<evidence type="ECO:0000256" key="14">
    <source>
        <dbReference type="ARBA" id="ARBA00023010"/>
    </source>
</evidence>
<evidence type="ECO:0000256" key="11">
    <source>
        <dbReference type="ARBA" id="ARBA00022816"/>
    </source>
</evidence>
<keyword evidence="17" id="KW-0539">Nucleus</keyword>
<sequence>MFPTSGFPAASTSSPFARPATTGFNPPVFGGAPTGNNLFGGATTPSSGGLFGSSTTTPAFGQTQTTQPAFGGFTAASSGSTSMFGTQQNASTTGGLFGSNTTQAFGQPKTAFGFGSTQPSGSLFGQQPQQTSLFGQPSTQSASGLFGSTPGFGATATASASGGTHTIKFTPVTGTDTMVKNGSSTSVSTRHHCITCMKEYENKSLEELRLEDYAAGRKGPQQGAQPAGGMFGASTQPTLFGSNTAAPSGGLFGTENKSLFGTTNQGFGATTGSNMFGATNQSNSLFGKPAGTATPFGAPATTATNTFGFNNTSTNLFGSTTAQKPFGAATPQTGSLFGSTAQPTTGFGTQSTGFGTNFGTQPAQNGGLFGAKPAFTLGNTSAGFSFNQPTSTSTSSSIFGAKPTTTGFGTGFGTPTSTSTGFGATAFGQTNQNASPFGLNLGGGTSLFNNTAAKPGGLFGQTNTGGNLFGGGGGFGTTNAFSTGTNPLGGLGTQPTLGSGLGSGLGSLGGQGTQNPINQHLNAYSSIPFGDSPLFKNLLAPTGKADELIKPTSPAAQKALISGQNYKISPKSSSKIRIKPVESSNKKSLFDGLDGEDDFTADMLGTVARPNPKQFVIQPRLYSDVSITQRSRLSGVTNPINEMSPVIRTSPKVLNLIRNNDVRTNGAHDETVVTSRPQTNLKFRDKQSAAPVINRSGSQNLSNSGNEENKETSVASSSESDMEDTVPAELEGTLTEHPTRIVLRRAGYYTIPSLDELATMLSPDGSCIVDNFTVGRLNYGNVFYADSFDVAGLNLDEIVHFRHKEVNIYPDDENKPPVGVGLNRRAQVTLDRVWPIDKSTRLPITDPARIAAMDYESKLTRASAKHGTRFVEYRPQTGSWVFKVEHFSKYGLSDSDEEDQPPGEIKKIKMGPPDSIALNKNLPTSTPLQQAKQVEHSLASRAVLLGEEDEDMDDGITTPFALDDELERSRHFSPTSKLAKEIGTSSHKVQLMKASFFDHGDFNIDGEYLDYEDLDQPPVFQVNGFGFDAKKLAQAFNWYKKSELASMDGYSDAEPDYEPRTEMDAEKPEPTPDDSFDPAIIEQAMAQQIRPKSYVLRHKGFVPYSDVLLKSVSSGCLSDLCIFNGRSCRVGWGPQSKLCIHSTITAASADPAPELFSILQGRTRDDMSPSLVQCHKLFTREVSQVSFEDTVTQHLEIVYKQSIFNKEGSCPLITPKNNVVGLHRHNVAATNLTKGYTDPYLKNSSDIWSLCAALWGNIDDCSPDGHSCVMQRKTAVSDWLEVVLSEEVLKEAALTGGTASVYSYLTGHKILESCEEAHKIGDYQMPLLFNQCGSSVGIQSMISKQLTQWRETEADTHIDPWRLKCLMLAAGLKVHALSNGVLNSCHEISWLRAFALHLWYFTSMSASVTDALVEYEKSFSDEMEESFASAPAPLYSDQYSTSVYDVRYHLLKLFSTKSYPLEPMLDPVTFTPDALDYRLSWFLMRVLMELGYSHVSSYSACLVHTSFASQLEAHGLWHWAVFVILHHPDEAMREKSVKDLLERHVSLEEENEEEDFVRSRLGVPSSWIFEAKAIKARVSKRYDHAAKYLLKAGNWDEGHNVIMSFISSTAIVNENYDYLEGLLKELATDERYKDVTGWSTGGEVVLEYLGVVRQVNEVVAARDPSIGYHLERLQTQLKDLCLKIKLMKANTHLDRLSRGEMAKRTGDLLQNLVITHCSDESSAGLNVLGHLMSELPLTSDCAHQEWLAVFASWKNSMAADQPE</sequence>
<accession>A0A6A4JRK9</accession>
<dbReference type="OrthoDB" id="3797628at2759"/>
<keyword evidence="16" id="KW-0472">Membrane</keyword>
<dbReference type="GO" id="GO:0006405">
    <property type="term" value="P:RNA export from nucleus"/>
    <property type="evidence" value="ECO:0007669"/>
    <property type="project" value="TreeGrafter"/>
</dbReference>
<evidence type="ECO:0000256" key="15">
    <source>
        <dbReference type="ARBA" id="ARBA00023132"/>
    </source>
</evidence>
<dbReference type="GO" id="GO:0031965">
    <property type="term" value="C:nuclear membrane"/>
    <property type="evidence" value="ECO:0007669"/>
    <property type="project" value="UniProtKB-SubCell"/>
</dbReference>
<keyword evidence="15" id="KW-0906">Nuclear pore complex</keyword>
<dbReference type="GO" id="GO:0044614">
    <property type="term" value="C:nuclear pore cytoplasmic filaments"/>
    <property type="evidence" value="ECO:0007669"/>
    <property type="project" value="TreeGrafter"/>
</dbReference>
<keyword evidence="12" id="KW-0720">Serine protease</keyword>
<feature type="compositionally biased region" description="Polar residues" evidence="18">
    <location>
        <begin position="672"/>
        <end position="681"/>
    </location>
</feature>
<dbReference type="InterPro" id="IPR037665">
    <property type="entry name" value="Nucleoporin_S59-like"/>
</dbReference>
<dbReference type="EMBL" id="WIXP02000009">
    <property type="protein sequence ID" value="KAF6205664.1"/>
    <property type="molecule type" value="Genomic_DNA"/>
</dbReference>
<dbReference type="GO" id="GO:0005654">
    <property type="term" value="C:nucleoplasm"/>
    <property type="evidence" value="ECO:0007669"/>
    <property type="project" value="UniProtKB-SubCell"/>
</dbReference>
<feature type="region of interest" description="Disordered" evidence="18">
    <location>
        <begin position="892"/>
        <end position="913"/>
    </location>
</feature>
<keyword evidence="8" id="KW-0677">Repeat</keyword>
<evidence type="ECO:0000256" key="1">
    <source>
        <dbReference type="ARBA" id="ARBA00004567"/>
    </source>
</evidence>
<evidence type="ECO:0000313" key="20">
    <source>
        <dbReference type="Proteomes" id="UP000466442"/>
    </source>
</evidence>
<evidence type="ECO:0000256" key="18">
    <source>
        <dbReference type="SAM" id="MobiDB-lite"/>
    </source>
</evidence>
<feature type="compositionally biased region" description="Low complexity" evidence="18">
    <location>
        <begin position="43"/>
        <end position="63"/>
    </location>
</feature>
<dbReference type="Pfam" id="PF12110">
    <property type="entry name" value="Nup96"/>
    <property type="match status" value="1"/>
</dbReference>
<dbReference type="InterPro" id="IPR021967">
    <property type="entry name" value="Nup98_C"/>
</dbReference>
<evidence type="ECO:0000256" key="2">
    <source>
        <dbReference type="ARBA" id="ARBA00004620"/>
    </source>
</evidence>
<dbReference type="GO" id="GO:0008139">
    <property type="term" value="F:nuclear localization sequence binding"/>
    <property type="evidence" value="ECO:0007669"/>
    <property type="project" value="TreeGrafter"/>
</dbReference>
<keyword evidence="14" id="KW-0811">Translocation</keyword>
<dbReference type="GO" id="GO:0008236">
    <property type="term" value="F:serine-type peptidase activity"/>
    <property type="evidence" value="ECO:0007669"/>
    <property type="project" value="UniProtKB-KW"/>
</dbReference>
<dbReference type="Gene3D" id="3.30.1610.10">
    <property type="entry name" value="Peptidase S59, nucleoporin"/>
    <property type="match status" value="1"/>
</dbReference>
<keyword evidence="10" id="KW-0068">Autocatalytic cleavage</keyword>
<evidence type="ECO:0000256" key="6">
    <source>
        <dbReference type="ARBA" id="ARBA00022448"/>
    </source>
</evidence>
<dbReference type="GO" id="GO:0003723">
    <property type="term" value="F:RNA binding"/>
    <property type="evidence" value="ECO:0007669"/>
    <property type="project" value="TreeGrafter"/>
</dbReference>
<evidence type="ECO:0000256" key="17">
    <source>
        <dbReference type="ARBA" id="ARBA00023242"/>
    </source>
</evidence>
<dbReference type="GO" id="GO:0006508">
    <property type="term" value="P:proteolysis"/>
    <property type="evidence" value="ECO:0007669"/>
    <property type="project" value="UniProtKB-KW"/>
</dbReference>
<gene>
    <name evidence="19" type="ORF">GE061_019837</name>
</gene>
<feature type="region of interest" description="Disordered" evidence="18">
    <location>
        <begin position="667"/>
        <end position="734"/>
    </location>
</feature>
<dbReference type="Proteomes" id="UP000466442">
    <property type="component" value="Linkage Group LG9"/>
</dbReference>
<keyword evidence="7" id="KW-0645">Protease</keyword>
<organism evidence="19 20">
    <name type="scientific">Apolygus lucorum</name>
    <name type="common">Small green plant bug</name>
    <name type="synonym">Lygocoris lucorum</name>
    <dbReference type="NCBI Taxonomy" id="248454"/>
    <lineage>
        <taxon>Eukaryota</taxon>
        <taxon>Metazoa</taxon>
        <taxon>Ecdysozoa</taxon>
        <taxon>Arthropoda</taxon>
        <taxon>Hexapoda</taxon>
        <taxon>Insecta</taxon>
        <taxon>Pterygota</taxon>
        <taxon>Neoptera</taxon>
        <taxon>Paraneoptera</taxon>
        <taxon>Hemiptera</taxon>
        <taxon>Heteroptera</taxon>
        <taxon>Panheteroptera</taxon>
        <taxon>Cimicomorpha</taxon>
        <taxon>Miridae</taxon>
        <taxon>Mirini</taxon>
        <taxon>Apolygus</taxon>
    </lineage>
</organism>
<evidence type="ECO:0000256" key="4">
    <source>
        <dbReference type="ARBA" id="ARBA00008926"/>
    </source>
</evidence>
<evidence type="ECO:0000256" key="12">
    <source>
        <dbReference type="ARBA" id="ARBA00022825"/>
    </source>
</evidence>
<dbReference type="GO" id="GO:0034398">
    <property type="term" value="P:telomere tethering at nuclear periphery"/>
    <property type="evidence" value="ECO:0007669"/>
    <property type="project" value="TreeGrafter"/>
</dbReference>
<keyword evidence="6" id="KW-0813">Transport</keyword>
<evidence type="ECO:0000256" key="16">
    <source>
        <dbReference type="ARBA" id="ARBA00023136"/>
    </source>
</evidence>
<evidence type="ECO:0000256" key="10">
    <source>
        <dbReference type="ARBA" id="ARBA00022813"/>
    </source>
</evidence>
<evidence type="ECO:0000256" key="5">
    <source>
        <dbReference type="ARBA" id="ARBA00013472"/>
    </source>
</evidence>
<protein>
    <recommendedName>
        <fullName evidence="5">Nuclear pore complex protein Nup98-Nup96</fullName>
    </recommendedName>
</protein>
<dbReference type="PROSITE" id="PS51434">
    <property type="entry name" value="NUP_C"/>
    <property type="match status" value="1"/>
</dbReference>
<dbReference type="InterPro" id="IPR036903">
    <property type="entry name" value="Nup98_auto-Pept-S59_dom_sf"/>
</dbReference>
<dbReference type="GO" id="GO:0006606">
    <property type="term" value="P:protein import into nucleus"/>
    <property type="evidence" value="ECO:0007669"/>
    <property type="project" value="TreeGrafter"/>
</dbReference>
<evidence type="ECO:0000256" key="8">
    <source>
        <dbReference type="ARBA" id="ARBA00022737"/>
    </source>
</evidence>
<evidence type="ECO:0000256" key="7">
    <source>
        <dbReference type="ARBA" id="ARBA00022670"/>
    </source>
</evidence>
<dbReference type="GO" id="GO:0017056">
    <property type="term" value="F:structural constituent of nuclear pore"/>
    <property type="evidence" value="ECO:0007669"/>
    <property type="project" value="InterPro"/>
</dbReference>
<proteinExistence type="inferred from homology"/>
<comment type="caution">
    <text evidence="19">The sequence shown here is derived from an EMBL/GenBank/DDBJ whole genome shotgun (WGS) entry which is preliminary data.</text>
</comment>
<feature type="compositionally biased region" description="Polar residues" evidence="18">
    <location>
        <begin position="695"/>
        <end position="719"/>
    </location>
</feature>
<dbReference type="GO" id="GO:0000973">
    <property type="term" value="P:post-transcriptional tethering of RNA polymerase II gene DNA at nuclear periphery"/>
    <property type="evidence" value="ECO:0007669"/>
    <property type="project" value="TreeGrafter"/>
</dbReference>
<dbReference type="InterPro" id="IPR007230">
    <property type="entry name" value="Nup98_auto-Pept-S59_dom"/>
</dbReference>
<feature type="region of interest" description="Disordered" evidence="18">
    <location>
        <begin position="1049"/>
        <end position="1072"/>
    </location>
</feature>
<dbReference type="FunFam" id="3.30.1610.10:FF:000001">
    <property type="entry name" value="Nuclear pore complex protein Nup98-Nup96"/>
    <property type="match status" value="1"/>
</dbReference>
<name>A0A6A4JRK9_APOLU</name>
<dbReference type="GO" id="GO:0051028">
    <property type="term" value="P:mRNA transport"/>
    <property type="evidence" value="ECO:0007669"/>
    <property type="project" value="UniProtKB-KW"/>
</dbReference>
<evidence type="ECO:0000256" key="13">
    <source>
        <dbReference type="ARBA" id="ARBA00022927"/>
    </source>
</evidence>
<dbReference type="PANTHER" id="PTHR23198">
    <property type="entry name" value="NUCLEOPORIN"/>
    <property type="match status" value="1"/>
</dbReference>
<dbReference type="Gene3D" id="1.10.10.2360">
    <property type="match status" value="1"/>
</dbReference>
<evidence type="ECO:0000313" key="19">
    <source>
        <dbReference type="EMBL" id="KAF6205664.1"/>
    </source>
</evidence>
<dbReference type="Pfam" id="PF21240">
    <property type="entry name" value="Nup98_GLEBS"/>
    <property type="match status" value="1"/>
</dbReference>
<comment type="subcellular location">
    <subcellularLocation>
        <location evidence="2">Nucleus membrane</location>
        <topology evidence="2">Peripheral membrane protein</topology>
        <orientation evidence="2">Nucleoplasmic side</orientation>
    </subcellularLocation>
    <subcellularLocation>
        <location evidence="1">Nucleus</location>
        <location evidence="1">Nuclear pore complex</location>
    </subcellularLocation>
    <subcellularLocation>
        <location evidence="3">Nucleus</location>
        <location evidence="3">Nucleoplasm</location>
    </subcellularLocation>
</comment>
<evidence type="ECO:0000256" key="9">
    <source>
        <dbReference type="ARBA" id="ARBA00022801"/>
    </source>
</evidence>